<feature type="transmembrane region" description="Helical" evidence="5">
    <location>
        <begin position="297"/>
        <end position="323"/>
    </location>
</feature>
<dbReference type="RefSeq" id="WP_150880197.1">
    <property type="nucleotide sequence ID" value="NZ_VTWS01000006.1"/>
</dbReference>
<accession>A0A5N1JC75</accession>
<dbReference type="AlphaFoldDB" id="A0A5N1JC75"/>
<evidence type="ECO:0000256" key="1">
    <source>
        <dbReference type="ARBA" id="ARBA00004141"/>
    </source>
</evidence>
<dbReference type="Pfam" id="PF07690">
    <property type="entry name" value="MFS_1"/>
    <property type="match status" value="1"/>
</dbReference>
<dbReference type="Gene3D" id="1.20.1250.20">
    <property type="entry name" value="MFS general substrate transporter like domains"/>
    <property type="match status" value="2"/>
</dbReference>
<feature type="transmembrane region" description="Helical" evidence="5">
    <location>
        <begin position="421"/>
        <end position="443"/>
    </location>
</feature>
<keyword evidence="8" id="KW-1185">Reference proteome</keyword>
<feature type="transmembrane region" description="Helical" evidence="5">
    <location>
        <begin position="393"/>
        <end position="415"/>
    </location>
</feature>
<dbReference type="GO" id="GO:0015134">
    <property type="term" value="F:hexuronate transmembrane transporter activity"/>
    <property type="evidence" value="ECO:0007669"/>
    <property type="project" value="TreeGrafter"/>
</dbReference>
<proteinExistence type="predicted"/>
<sequence length="454" mass="50015">MNQPRNVPDLKPSTGYKPWKNLRWWVLAVLFLSGIVNYVDRNVLSFTMIDPSFKRDMLGLPADAVLTPALDGQFKEQMGFVDAAFKAAYALGFLLTGWLTTRLGLRRGFSLFVMIWSLAGMLTSLVGSIRSLALARAGLAVGEAGNFPAATRTVSEWFPQKERSIAFGIFNASGNIGIILTAWLVPFLTLQYGWRSCFLLTGLLGIGLLVAWLLIYRPLAEHPRLSPGEHALIRADEVPEPERASVSWWQLLRYRQTWAYAGCKFLIDPVFWIYLTWLPDFFNSSEALDQKLDLKNLGLPFLVIYLVTDVGSIFFGWLSSYFLKIGWSVNRARKITWLICALCVVPIVLAAQTHSLGVAIGLISLATAAHQGFSATLFASVTDLFPKPLVAQVTGIGGAVGAISGVLLALVAGIIRVRYGYFPLFVVAACSYLLALGIIHLLVPKMERVVLAPD</sequence>
<dbReference type="PANTHER" id="PTHR11662">
    <property type="entry name" value="SOLUTE CARRIER FAMILY 17"/>
    <property type="match status" value="1"/>
</dbReference>
<dbReference type="SUPFAM" id="SSF103473">
    <property type="entry name" value="MFS general substrate transporter"/>
    <property type="match status" value="1"/>
</dbReference>
<evidence type="ECO:0000313" key="8">
    <source>
        <dbReference type="Proteomes" id="UP000326344"/>
    </source>
</evidence>
<gene>
    <name evidence="7" type="ORF">F0P93_23635</name>
</gene>
<organism evidence="7 8">
    <name type="scientific">Larkinella humicola</name>
    <dbReference type="NCBI Taxonomy" id="2607654"/>
    <lineage>
        <taxon>Bacteria</taxon>
        <taxon>Pseudomonadati</taxon>
        <taxon>Bacteroidota</taxon>
        <taxon>Cytophagia</taxon>
        <taxon>Cytophagales</taxon>
        <taxon>Spirosomataceae</taxon>
        <taxon>Larkinella</taxon>
    </lineage>
</organism>
<feature type="transmembrane region" description="Helical" evidence="5">
    <location>
        <begin position="83"/>
        <end position="103"/>
    </location>
</feature>
<protein>
    <submittedName>
        <fullName evidence="7">MFS transporter</fullName>
    </submittedName>
</protein>
<evidence type="ECO:0000256" key="3">
    <source>
        <dbReference type="ARBA" id="ARBA00022989"/>
    </source>
</evidence>
<dbReference type="Proteomes" id="UP000326344">
    <property type="component" value="Unassembled WGS sequence"/>
</dbReference>
<feature type="transmembrane region" description="Helical" evidence="5">
    <location>
        <begin position="335"/>
        <end position="352"/>
    </location>
</feature>
<comment type="caution">
    <text evidence="7">The sequence shown here is derived from an EMBL/GenBank/DDBJ whole genome shotgun (WGS) entry which is preliminary data.</text>
</comment>
<feature type="transmembrane region" description="Helical" evidence="5">
    <location>
        <begin position="109"/>
        <end position="129"/>
    </location>
</feature>
<comment type="subcellular location">
    <subcellularLocation>
        <location evidence="1">Membrane</location>
        <topology evidence="1">Multi-pass membrane protein</topology>
    </subcellularLocation>
</comment>
<feature type="domain" description="Major facilitator superfamily (MFS) profile" evidence="6">
    <location>
        <begin position="26"/>
        <end position="447"/>
    </location>
</feature>
<dbReference type="PANTHER" id="PTHR11662:SF285">
    <property type="entry name" value="HEXURONATE TRANSPORTER"/>
    <property type="match status" value="1"/>
</dbReference>
<evidence type="ECO:0000259" key="6">
    <source>
        <dbReference type="PROSITE" id="PS50850"/>
    </source>
</evidence>
<name>A0A5N1JC75_9BACT</name>
<dbReference type="PROSITE" id="PS50850">
    <property type="entry name" value="MFS"/>
    <property type="match status" value="1"/>
</dbReference>
<feature type="transmembrane region" description="Helical" evidence="5">
    <location>
        <begin position="165"/>
        <end position="186"/>
    </location>
</feature>
<evidence type="ECO:0000313" key="7">
    <source>
        <dbReference type="EMBL" id="KAA9349384.1"/>
    </source>
</evidence>
<dbReference type="InterPro" id="IPR011701">
    <property type="entry name" value="MFS"/>
</dbReference>
<dbReference type="InterPro" id="IPR020846">
    <property type="entry name" value="MFS_dom"/>
</dbReference>
<dbReference type="InterPro" id="IPR036259">
    <property type="entry name" value="MFS_trans_sf"/>
</dbReference>
<dbReference type="GO" id="GO:0016020">
    <property type="term" value="C:membrane"/>
    <property type="evidence" value="ECO:0007669"/>
    <property type="project" value="UniProtKB-SubCell"/>
</dbReference>
<feature type="transmembrane region" description="Helical" evidence="5">
    <location>
        <begin position="22"/>
        <end position="39"/>
    </location>
</feature>
<keyword evidence="3 5" id="KW-1133">Transmembrane helix</keyword>
<keyword evidence="4 5" id="KW-0472">Membrane</keyword>
<feature type="transmembrane region" description="Helical" evidence="5">
    <location>
        <begin position="192"/>
        <end position="215"/>
    </location>
</feature>
<dbReference type="CDD" id="cd17319">
    <property type="entry name" value="MFS_ExuT_GudP_like"/>
    <property type="match status" value="1"/>
</dbReference>
<evidence type="ECO:0000256" key="5">
    <source>
        <dbReference type="SAM" id="Phobius"/>
    </source>
</evidence>
<evidence type="ECO:0000256" key="2">
    <source>
        <dbReference type="ARBA" id="ARBA00022692"/>
    </source>
</evidence>
<evidence type="ECO:0000256" key="4">
    <source>
        <dbReference type="ARBA" id="ARBA00023136"/>
    </source>
</evidence>
<keyword evidence="2 5" id="KW-0812">Transmembrane</keyword>
<dbReference type="InterPro" id="IPR050382">
    <property type="entry name" value="MFS_Na/Anion_cotransporter"/>
</dbReference>
<reference evidence="7 8" key="1">
    <citation type="submission" date="2019-09" db="EMBL/GenBank/DDBJ databases">
        <title>Genome Sequence of Larkinella sp MA1.</title>
        <authorList>
            <person name="Srinivasan S."/>
        </authorList>
    </citation>
    <scope>NUCLEOTIDE SEQUENCE [LARGE SCALE GENOMIC DNA]</scope>
    <source>
        <strain evidence="7 8">MA1</strain>
    </source>
</reference>
<dbReference type="EMBL" id="VTWS01000006">
    <property type="protein sequence ID" value="KAA9349384.1"/>
    <property type="molecule type" value="Genomic_DNA"/>
</dbReference>